<name>A0ABT2Q8G6_9EURY</name>
<dbReference type="RefSeq" id="WP_338006690.1">
    <property type="nucleotide sequence ID" value="NZ_JAOPKB010000001.1"/>
</dbReference>
<evidence type="ECO:0008006" key="4">
    <source>
        <dbReference type="Google" id="ProtNLM"/>
    </source>
</evidence>
<reference evidence="2 3" key="1">
    <citation type="submission" date="2022-09" db="EMBL/GenBank/DDBJ databases">
        <title>Enrichment on poylsaccharides allowed isolation of novel metabolic and taxonomic groups of Haloarchaea.</title>
        <authorList>
            <person name="Sorokin D.Y."/>
            <person name="Elcheninov A.G."/>
            <person name="Khizhniak T.V."/>
            <person name="Kolganova T.V."/>
            <person name="Kublanov I.V."/>
        </authorList>
    </citation>
    <scope>NUCLEOTIDE SEQUENCE [LARGE SCALE GENOMIC DNA]</scope>
    <source>
        <strain evidence="2 3">AArc-m2/3/4</strain>
    </source>
</reference>
<sequence length="172" mass="18981">MSTAPSPEEGDTISVTVANKNGDLVVVHPDRPYEFLFLETLTLEAGERQDLTVTVTKTWYSTAGVLEALTVTVTPTNTVSTPEERKEEREREREREREKISDGDGNETARAHSPQNRSAGVDESLRTIADELIGDEELSVTDDEESIVGAAKRRASNQGRDPAIDPRLTELE</sequence>
<protein>
    <recommendedName>
        <fullName evidence="4">Amphi-Trp domain-containing protein</fullName>
    </recommendedName>
</protein>
<organism evidence="2 3">
    <name type="scientific">Natronoglomus mannanivorans</name>
    <dbReference type="NCBI Taxonomy" id="2979990"/>
    <lineage>
        <taxon>Archaea</taxon>
        <taxon>Methanobacteriati</taxon>
        <taxon>Methanobacteriota</taxon>
        <taxon>Stenosarchaea group</taxon>
        <taxon>Halobacteria</taxon>
        <taxon>Halobacteriales</taxon>
        <taxon>Natrialbaceae</taxon>
        <taxon>Natronoglomus</taxon>
    </lineage>
</organism>
<proteinExistence type="predicted"/>
<dbReference type="Proteomes" id="UP001320972">
    <property type="component" value="Unassembled WGS sequence"/>
</dbReference>
<evidence type="ECO:0000313" key="3">
    <source>
        <dbReference type="Proteomes" id="UP001320972"/>
    </source>
</evidence>
<evidence type="ECO:0000313" key="2">
    <source>
        <dbReference type="EMBL" id="MCU4971215.1"/>
    </source>
</evidence>
<dbReference type="EMBL" id="JAOPKB010000001">
    <property type="protein sequence ID" value="MCU4971215.1"/>
    <property type="molecule type" value="Genomic_DNA"/>
</dbReference>
<feature type="compositionally biased region" description="Basic and acidic residues" evidence="1">
    <location>
        <begin position="82"/>
        <end position="110"/>
    </location>
</feature>
<gene>
    <name evidence="2" type="ORF">OB955_00485</name>
</gene>
<keyword evidence="3" id="KW-1185">Reference proteome</keyword>
<comment type="caution">
    <text evidence="2">The sequence shown here is derived from an EMBL/GenBank/DDBJ whole genome shotgun (WGS) entry which is preliminary data.</text>
</comment>
<feature type="compositionally biased region" description="Basic and acidic residues" evidence="1">
    <location>
        <begin position="162"/>
        <end position="172"/>
    </location>
</feature>
<feature type="compositionally biased region" description="Acidic residues" evidence="1">
    <location>
        <begin position="132"/>
        <end position="146"/>
    </location>
</feature>
<evidence type="ECO:0000256" key="1">
    <source>
        <dbReference type="SAM" id="MobiDB-lite"/>
    </source>
</evidence>
<accession>A0ABT2Q8G6</accession>
<feature type="region of interest" description="Disordered" evidence="1">
    <location>
        <begin position="73"/>
        <end position="172"/>
    </location>
</feature>